<dbReference type="Proteomes" id="UP000001096">
    <property type="component" value="Unassembled WGS sequence"/>
</dbReference>
<accession>K8PG97</accession>
<evidence type="ECO:0000313" key="2">
    <source>
        <dbReference type="Proteomes" id="UP000001096"/>
    </source>
</evidence>
<reference evidence="1 2" key="1">
    <citation type="submission" date="2012-04" db="EMBL/GenBank/DDBJ databases">
        <title>The Genome Sequence of Afipia broomeae ATCC 49717.</title>
        <authorList>
            <consortium name="The Broad Institute Genome Sequencing Platform"/>
            <person name="Earl A."/>
            <person name="Ward D."/>
            <person name="Feldgarden M."/>
            <person name="Gevers D."/>
            <person name="Huys G."/>
            <person name="Walker B."/>
            <person name="Young S.K."/>
            <person name="Zeng Q."/>
            <person name="Gargeya S."/>
            <person name="Fitzgerald M."/>
            <person name="Haas B."/>
            <person name="Abouelleil A."/>
            <person name="Alvarado L."/>
            <person name="Arachchi H.M."/>
            <person name="Berlin A."/>
            <person name="Chapman S.B."/>
            <person name="Goldberg J."/>
            <person name="Griggs A."/>
            <person name="Gujja S."/>
            <person name="Hansen M."/>
            <person name="Howarth C."/>
            <person name="Imamovic A."/>
            <person name="Larimer J."/>
            <person name="McCowen C."/>
            <person name="Montmayeur A."/>
            <person name="Murphy C."/>
            <person name="Neiman D."/>
            <person name="Pearson M."/>
            <person name="Priest M."/>
            <person name="Roberts A."/>
            <person name="Saif S."/>
            <person name="Shea T."/>
            <person name="Sisk P."/>
            <person name="Sykes S."/>
            <person name="Wortman J."/>
            <person name="Nusbaum C."/>
            <person name="Birren B."/>
        </authorList>
    </citation>
    <scope>NUCLEOTIDE SEQUENCE [LARGE SCALE GENOMIC DNA]</scope>
    <source>
        <strain evidence="1 2">ATCC 49717</strain>
    </source>
</reference>
<gene>
    <name evidence="1" type="ORF">HMPREF9695_00754</name>
</gene>
<comment type="caution">
    <text evidence="1">The sequence shown here is derived from an EMBL/GenBank/DDBJ whole genome shotgun (WGS) entry which is preliminary data.</text>
</comment>
<dbReference type="EMBL" id="AGWX01000001">
    <property type="protein sequence ID" value="EKS41662.1"/>
    <property type="molecule type" value="Genomic_DNA"/>
</dbReference>
<proteinExistence type="predicted"/>
<name>K8PG97_9BRAD</name>
<keyword evidence="2" id="KW-1185">Reference proteome</keyword>
<evidence type="ECO:0000313" key="1">
    <source>
        <dbReference type="EMBL" id="EKS41662.1"/>
    </source>
</evidence>
<sequence length="49" mass="5622">MIAEDVHDCSYILKRRDQRDGRCITHVVGVWLEHLAPSLTNIVRMSSTV</sequence>
<organism evidence="1 2">
    <name type="scientific">Afipia broomeae ATCC 49717</name>
    <dbReference type="NCBI Taxonomy" id="883078"/>
    <lineage>
        <taxon>Bacteria</taxon>
        <taxon>Pseudomonadati</taxon>
        <taxon>Pseudomonadota</taxon>
        <taxon>Alphaproteobacteria</taxon>
        <taxon>Hyphomicrobiales</taxon>
        <taxon>Nitrobacteraceae</taxon>
        <taxon>Afipia</taxon>
    </lineage>
</organism>
<dbReference type="HOGENOM" id="CLU_3131466_0_0_5"/>
<dbReference type="AlphaFoldDB" id="K8PG97"/>
<protein>
    <submittedName>
        <fullName evidence="1">Uncharacterized protein</fullName>
    </submittedName>
</protein>